<dbReference type="EMBL" id="FO082056">
    <property type="protein sequence ID" value="CCE78925.1"/>
    <property type="molecule type" value="Genomic_DNA"/>
</dbReference>
<feature type="chain" id="PRO_5007664950" evidence="4">
    <location>
        <begin position="20"/>
        <end position="807"/>
    </location>
</feature>
<keyword evidence="7" id="KW-1185">Reference proteome</keyword>
<dbReference type="OMA" id="MDLQARK"/>
<proteinExistence type="inferred from homology"/>
<evidence type="ECO:0000256" key="4">
    <source>
        <dbReference type="SAM" id="SignalP"/>
    </source>
</evidence>
<evidence type="ECO:0000256" key="1">
    <source>
        <dbReference type="ARBA" id="ARBA00038101"/>
    </source>
</evidence>
<keyword evidence="3" id="KW-0472">Membrane</keyword>
<dbReference type="SUPFAM" id="SSF81901">
    <property type="entry name" value="HCP-like"/>
    <property type="match status" value="2"/>
</dbReference>
<accession>G8YQJ0</accession>
<dbReference type="GO" id="GO:0036503">
    <property type="term" value="P:ERAD pathway"/>
    <property type="evidence" value="ECO:0007669"/>
    <property type="project" value="TreeGrafter"/>
</dbReference>
<comment type="similarity">
    <text evidence="1">Belongs to the sel-1 family.</text>
</comment>
<feature type="transmembrane region" description="Helical" evidence="3">
    <location>
        <begin position="730"/>
        <end position="749"/>
    </location>
</feature>
<dbReference type="GO" id="GO:0005789">
    <property type="term" value="C:endoplasmic reticulum membrane"/>
    <property type="evidence" value="ECO:0007669"/>
    <property type="project" value="TreeGrafter"/>
</dbReference>
<keyword evidence="4" id="KW-0732">Signal</keyword>
<dbReference type="PANTHER" id="PTHR11102:SF160">
    <property type="entry name" value="ERAD-ASSOCIATED E3 UBIQUITIN-PROTEIN LIGASE COMPONENT HRD3"/>
    <property type="match status" value="1"/>
</dbReference>
<reference evidence="6" key="1">
    <citation type="submission" date="2011-10" db="EMBL/GenBank/DDBJ databases">
        <authorList>
            <person name="Genoscope - CEA"/>
        </authorList>
    </citation>
    <scope>NUCLEOTIDE SEQUENCE</scope>
</reference>
<dbReference type="SMART" id="SM00671">
    <property type="entry name" value="SEL1"/>
    <property type="match status" value="7"/>
</dbReference>
<dbReference type="FunCoup" id="G8YQJ0">
    <property type="interactions" value="502"/>
</dbReference>
<evidence type="ECO:0000313" key="7">
    <source>
        <dbReference type="Proteomes" id="UP000005222"/>
    </source>
</evidence>
<dbReference type="Proteomes" id="UP000005222">
    <property type="component" value="Chromosome D"/>
</dbReference>
<feature type="region of interest" description="Disordered" evidence="2">
    <location>
        <begin position="761"/>
        <end position="781"/>
    </location>
</feature>
<dbReference type="Pfam" id="PF08238">
    <property type="entry name" value="Sel1"/>
    <property type="match status" value="8"/>
</dbReference>
<evidence type="ECO:0000313" key="6">
    <source>
        <dbReference type="EMBL" id="CCE78925.1"/>
    </source>
</evidence>
<dbReference type="HOGENOM" id="CLU_349489_0_0_1"/>
<sequence>MKQYIVVFVFLINIVKVLSAVDGAEQLEEALIRIERLRSQYSPPASIYNRRNIDNNLYIPQYDSSKEDYENIFNRPAFVHPILSDEILPLLETSAEKGNHEASILLGDFYTFGNFSLPVNYSKAYSYYRHAVQLKANGHAYFMLGFFYATGAFGELELDQHKANLYFEFGAANDDVNSILALAYRNLHGVGTSISCEKALYYYTRVAHIGMDLLRKNGVTPDILPIYNIRLPDFNGGLYGNQVSESPLTIFSTSQFYHRKKNLLNQYTIDVDHEFIDFFFDALKYYYGDIFLPANSTKALEILHDCIEYGNMMFHSKNYYTNNFNMDFLGQCNAFLGHMYLIGYGAEKDYNKALHYLEASTKIKNTSEALNDLGVLYASDMAPSGRDQVKAARYLNRAAKMGYNEAFLNIAKLLMNNSDTNYLNNPYRDKIFDNIQKGVSAGNVECLFYYAEFFQSGIVKDIHPEKRYNCENIVIYYKKFVEKLEPFFFPHLRYAVEELKQGNFKNTLLGYSIAAEQGAANAQVSSAYLLYQTQPFRSSYKRKTFTSDRIKAAIKYLEKASLGNDIDSTVLLGDLYLNGVEGSNFEKDQNKAFNYYKKAESQYSSHGCYNIGYMFEYGLGPANKTVDYFMAKRYYDLSLKYQELSYRNKVPINLALLRLRLKYLFNRKSIDDHESHDESSGWLNAFNNMKAEYYDSNDDLNQEEAREKARAHHEGTSYDYDDEEYDVGDYLVLFITCSFFLIIFVQNIMQRIRRWRNANNNNENNENNANNGINGIDGNPQNANDQVNARFGFNIGGANVEFHFFAI</sequence>
<feature type="signal peptide" evidence="4">
    <location>
        <begin position="1"/>
        <end position="19"/>
    </location>
</feature>
<protein>
    <submittedName>
        <fullName evidence="6">Piso0_000960 protein</fullName>
    </submittedName>
</protein>
<dbReference type="AlphaFoldDB" id="G8YQJ0"/>
<dbReference type="eggNOG" id="KOG1550">
    <property type="taxonomic scope" value="Eukaryota"/>
</dbReference>
<dbReference type="InterPro" id="IPR011990">
    <property type="entry name" value="TPR-like_helical_dom_sf"/>
</dbReference>
<keyword evidence="3" id="KW-1133">Transmembrane helix</keyword>
<dbReference type="Proteomes" id="UP000005222">
    <property type="component" value="Chromosome C"/>
</dbReference>
<evidence type="ECO:0000256" key="2">
    <source>
        <dbReference type="SAM" id="MobiDB-lite"/>
    </source>
</evidence>
<evidence type="ECO:0000256" key="3">
    <source>
        <dbReference type="SAM" id="Phobius"/>
    </source>
</evidence>
<keyword evidence="3" id="KW-0812">Transmembrane</keyword>
<dbReference type="PANTHER" id="PTHR11102">
    <property type="entry name" value="SEL-1-LIKE PROTEIN"/>
    <property type="match status" value="1"/>
</dbReference>
<dbReference type="Gene3D" id="1.25.40.10">
    <property type="entry name" value="Tetratricopeptide repeat domain"/>
    <property type="match status" value="3"/>
</dbReference>
<reference evidence="7" key="2">
    <citation type="journal article" date="2012" name="G3 (Bethesda)">
        <title>Pichia sorbitophila, an interspecies yeast hybrid reveals early steps of genome resolution following polyploidization.</title>
        <authorList>
            <person name="Leh Louis V."/>
            <person name="Despons L."/>
            <person name="Friedrich A."/>
            <person name="Martin T."/>
            <person name="Durrens P."/>
            <person name="Casaregola S."/>
            <person name="Neuveglise C."/>
            <person name="Fairhead C."/>
            <person name="Marck C."/>
            <person name="Cruz J.A."/>
            <person name="Straub M.L."/>
            <person name="Kugler V."/>
            <person name="Sacerdot C."/>
            <person name="Uzunov Z."/>
            <person name="Thierry A."/>
            <person name="Weiss S."/>
            <person name="Bleykasten C."/>
            <person name="De Montigny J."/>
            <person name="Jacques N."/>
            <person name="Jung P."/>
            <person name="Lemaire M."/>
            <person name="Mallet S."/>
            <person name="Morel G."/>
            <person name="Richard G.F."/>
            <person name="Sarkar A."/>
            <person name="Savel G."/>
            <person name="Schacherer J."/>
            <person name="Seret M.L."/>
            <person name="Talla E."/>
            <person name="Samson G."/>
            <person name="Jubin C."/>
            <person name="Poulain J."/>
            <person name="Vacherie B."/>
            <person name="Barbe V."/>
            <person name="Pelletier E."/>
            <person name="Sherman D.J."/>
            <person name="Westhof E."/>
            <person name="Weissenbach J."/>
            <person name="Baret P.V."/>
            <person name="Wincker P."/>
            <person name="Gaillardin C."/>
            <person name="Dujon B."/>
            <person name="Souciet J.L."/>
        </authorList>
    </citation>
    <scope>NUCLEOTIDE SEQUENCE [LARGE SCALE GENOMIC DNA]</scope>
    <source>
        <strain evidence="7">ATCC MYA-4447 / BCRC 22081 / CBS 7064 / NBRC 10061 / NRRL Y-12695</strain>
    </source>
</reference>
<dbReference type="InterPro" id="IPR006597">
    <property type="entry name" value="Sel1-like"/>
</dbReference>
<gene>
    <name evidence="6" type="primary">Piso0_000960</name>
    <name evidence="5" type="ORF">GNLVRS01_PISO0C07812g</name>
    <name evidence="6" type="ORF">GNLVRS01_PISO0D07879g</name>
</gene>
<dbReference type="OrthoDB" id="27934at2759"/>
<name>G8YQJ0_PICSO</name>
<dbReference type="STRING" id="559304.G8YQJ0"/>
<dbReference type="InParanoid" id="G8YQJ0"/>
<evidence type="ECO:0000313" key="5">
    <source>
        <dbReference type="EMBL" id="CCE78339.1"/>
    </source>
</evidence>
<feature type="compositionally biased region" description="Low complexity" evidence="2">
    <location>
        <begin position="761"/>
        <end position="776"/>
    </location>
</feature>
<dbReference type="EMBL" id="FO082057">
    <property type="protein sequence ID" value="CCE78339.1"/>
    <property type="molecule type" value="Genomic_DNA"/>
</dbReference>
<dbReference type="InterPro" id="IPR050767">
    <property type="entry name" value="Sel1_AlgK"/>
</dbReference>
<organism evidence="6 7">
    <name type="scientific">Pichia sorbitophila (strain ATCC MYA-4447 / BCRC 22081 / CBS 7064 / NBRC 10061 / NRRL Y-12695)</name>
    <name type="common">Hybrid yeast</name>
    <dbReference type="NCBI Taxonomy" id="559304"/>
    <lineage>
        <taxon>Eukaryota</taxon>
        <taxon>Fungi</taxon>
        <taxon>Dikarya</taxon>
        <taxon>Ascomycota</taxon>
        <taxon>Saccharomycotina</taxon>
        <taxon>Pichiomycetes</taxon>
        <taxon>Debaryomycetaceae</taxon>
        <taxon>Millerozyma</taxon>
    </lineage>
</organism>